<dbReference type="HOGENOM" id="CLU_2277810_0_0_1"/>
<dbReference type="AlphaFoldDB" id="F0XSN0"/>
<dbReference type="RefSeq" id="XP_014168869.1">
    <property type="nucleotide sequence ID" value="XM_014313394.1"/>
</dbReference>
<name>F0XSN0_GROCL</name>
<reference evidence="1 2" key="1">
    <citation type="journal article" date="2011" name="Proc. Natl. Acad. Sci. U.S.A.">
        <title>Genome and transcriptome analyses of the mountain pine beetle-fungal symbiont Grosmannia clavigera, a lodgepole pine pathogen.</title>
        <authorList>
            <person name="DiGuistini S."/>
            <person name="Wang Y."/>
            <person name="Liao N.Y."/>
            <person name="Taylor G."/>
            <person name="Tanguay P."/>
            <person name="Feau N."/>
            <person name="Henrissat B."/>
            <person name="Chan S.K."/>
            <person name="Hesse-Orce U."/>
            <person name="Alamouti S.M."/>
            <person name="Tsui C.K.M."/>
            <person name="Docking R.T."/>
            <person name="Levasseur A."/>
            <person name="Haridas S."/>
            <person name="Robertson G."/>
            <person name="Birol I."/>
            <person name="Holt R.A."/>
            <person name="Marra M.A."/>
            <person name="Hamelin R.C."/>
            <person name="Hirst M."/>
            <person name="Jones S.J.M."/>
            <person name="Bohlmann J."/>
            <person name="Breuil C."/>
        </authorList>
    </citation>
    <scope>NUCLEOTIDE SEQUENCE [LARGE SCALE GENOMIC DNA]</scope>
    <source>
        <strain evidence="2">kw1407 / UAMH 11150</strain>
    </source>
</reference>
<accession>F0XSN0</accession>
<protein>
    <submittedName>
        <fullName evidence="1">Uncharacterized protein</fullName>
    </submittedName>
</protein>
<organism evidence="2">
    <name type="scientific">Grosmannia clavigera (strain kw1407 / UAMH 11150)</name>
    <name type="common">Blue stain fungus</name>
    <name type="synonym">Graphiocladiella clavigera</name>
    <dbReference type="NCBI Taxonomy" id="655863"/>
    <lineage>
        <taxon>Eukaryota</taxon>
        <taxon>Fungi</taxon>
        <taxon>Dikarya</taxon>
        <taxon>Ascomycota</taxon>
        <taxon>Pezizomycotina</taxon>
        <taxon>Sordariomycetes</taxon>
        <taxon>Sordariomycetidae</taxon>
        <taxon>Ophiostomatales</taxon>
        <taxon>Ophiostomataceae</taxon>
        <taxon>Leptographium</taxon>
    </lineage>
</organism>
<evidence type="ECO:0000313" key="2">
    <source>
        <dbReference type="Proteomes" id="UP000007796"/>
    </source>
</evidence>
<keyword evidence="2" id="KW-1185">Reference proteome</keyword>
<evidence type="ECO:0000313" key="1">
    <source>
        <dbReference type="EMBL" id="EFW99386.1"/>
    </source>
</evidence>
<dbReference type="EMBL" id="GL629997">
    <property type="protein sequence ID" value="EFW99386.1"/>
    <property type="molecule type" value="Genomic_DNA"/>
</dbReference>
<proteinExistence type="predicted"/>
<dbReference type="Proteomes" id="UP000007796">
    <property type="component" value="Unassembled WGS sequence"/>
</dbReference>
<dbReference type="GeneID" id="25979170"/>
<gene>
    <name evidence="1" type="ORF">CMQ_5807</name>
</gene>
<dbReference type="InParanoid" id="F0XSN0"/>
<sequence length="102" mass="11286">MADFESSQGAFTALPVTAAAVARSHTEPSKYLTNICIRCRSYPSRLWEEYRVKEELGCQDCLPFHVSVEKPTSATSENSPYARRQVRKCLAIADEAVSATNA</sequence>